<evidence type="ECO:0000256" key="13">
    <source>
        <dbReference type="ARBA" id="ARBA00023237"/>
    </source>
</evidence>
<keyword evidence="6" id="KW-0812">Transmembrane</keyword>
<keyword evidence="12" id="KW-0564">Palmitate</keyword>
<dbReference type="InterPro" id="IPR054765">
    <property type="entry name" value="SLBB_dom"/>
</dbReference>
<evidence type="ECO:0000256" key="15">
    <source>
        <dbReference type="SAM" id="SignalP"/>
    </source>
</evidence>
<evidence type="ECO:0000313" key="19">
    <source>
        <dbReference type="Proteomes" id="UP001460202"/>
    </source>
</evidence>
<evidence type="ECO:0000256" key="1">
    <source>
        <dbReference type="ARBA" id="ARBA00004571"/>
    </source>
</evidence>
<proteinExistence type="inferred from homology"/>
<dbReference type="Proteomes" id="UP001460202">
    <property type="component" value="Unassembled WGS sequence"/>
</dbReference>
<dbReference type="Pfam" id="PF02563">
    <property type="entry name" value="Poly_export"/>
    <property type="match status" value="1"/>
</dbReference>
<keyword evidence="13" id="KW-0998">Cell outer membrane</keyword>
<accession>A0ABV1H181</accession>
<evidence type="ECO:0000259" key="17">
    <source>
        <dbReference type="Pfam" id="PF22461"/>
    </source>
</evidence>
<evidence type="ECO:0000256" key="4">
    <source>
        <dbReference type="ARBA" id="ARBA00022452"/>
    </source>
</evidence>
<keyword evidence="8" id="KW-0625">Polysaccharide transport</keyword>
<dbReference type="InterPro" id="IPR049712">
    <property type="entry name" value="Poly_export"/>
</dbReference>
<keyword evidence="9" id="KW-0406">Ion transport</keyword>
<evidence type="ECO:0000256" key="6">
    <source>
        <dbReference type="ARBA" id="ARBA00022692"/>
    </source>
</evidence>
<evidence type="ECO:0000256" key="10">
    <source>
        <dbReference type="ARBA" id="ARBA00023114"/>
    </source>
</evidence>
<feature type="chain" id="PRO_5045964026" evidence="15">
    <location>
        <begin position="26"/>
        <end position="265"/>
    </location>
</feature>
<dbReference type="PROSITE" id="PS51257">
    <property type="entry name" value="PROKAR_LIPOPROTEIN"/>
    <property type="match status" value="1"/>
</dbReference>
<comment type="subcellular location">
    <subcellularLocation>
        <location evidence="1">Cell outer membrane</location>
        <topology evidence="1">Multi-pass membrane protein</topology>
    </subcellularLocation>
</comment>
<reference evidence="18 19" key="1">
    <citation type="submission" date="2024-03" db="EMBL/GenBank/DDBJ databases">
        <title>Human intestinal bacterial collection.</title>
        <authorList>
            <person name="Pauvert C."/>
            <person name="Hitch T.C.A."/>
            <person name="Clavel T."/>
        </authorList>
    </citation>
    <scope>NUCLEOTIDE SEQUENCE [LARGE SCALE GENOMIC DNA]</scope>
    <source>
        <strain evidence="18 19">CLA-KB-H122</strain>
    </source>
</reference>
<keyword evidence="14" id="KW-0449">Lipoprotein</keyword>
<protein>
    <submittedName>
        <fullName evidence="18">Polysaccharide biosynthesis/export family protein</fullName>
    </submittedName>
</protein>
<keyword evidence="4" id="KW-1134">Transmembrane beta strand</keyword>
<dbReference type="EMBL" id="JBBMFL010000021">
    <property type="protein sequence ID" value="MEQ2546093.1"/>
    <property type="molecule type" value="Genomic_DNA"/>
</dbReference>
<evidence type="ECO:0000256" key="3">
    <source>
        <dbReference type="ARBA" id="ARBA00022448"/>
    </source>
</evidence>
<evidence type="ECO:0000256" key="8">
    <source>
        <dbReference type="ARBA" id="ARBA00023047"/>
    </source>
</evidence>
<feature type="domain" description="Polysaccharide export protein N-terminal" evidence="16">
    <location>
        <begin position="40"/>
        <end position="141"/>
    </location>
</feature>
<feature type="signal peptide" evidence="15">
    <location>
        <begin position="1"/>
        <end position="25"/>
    </location>
</feature>
<dbReference type="PANTHER" id="PTHR33619:SF3">
    <property type="entry name" value="POLYSACCHARIDE EXPORT PROTEIN GFCE-RELATED"/>
    <property type="match status" value="1"/>
</dbReference>
<evidence type="ECO:0000256" key="11">
    <source>
        <dbReference type="ARBA" id="ARBA00023136"/>
    </source>
</evidence>
<keyword evidence="3" id="KW-0813">Transport</keyword>
<keyword evidence="7 15" id="KW-0732">Signal</keyword>
<dbReference type="Gene3D" id="3.30.1950.10">
    <property type="entry name" value="wza like domain"/>
    <property type="match status" value="1"/>
</dbReference>
<sequence>MRITNILRVSVAAALLSSCATPKIAYFQDIQPGTAEEVSSATEIRVRPEDKISILVNSKDPLLANLFNLPIVSRQIGTVSSASSSNSQGISGYTVNKEGDIDFPVLGPVHVAGMTREEIAAHIKHELISQDLVKDPVVTVEFMNLTVSVLGEVVHPGRFSIDKDRLTLLDAISMAGDLTVYGKRDNVLVQRDENGKKVLYKVNLNSGHDLYASPVYYLQQNDIVYVEPNSVRARQATVNGNNVRSASFWMSLASLLTTITVLIVK</sequence>
<dbReference type="Gene3D" id="3.10.560.10">
    <property type="entry name" value="Outer membrane lipoprotein wza domain like"/>
    <property type="match status" value="2"/>
</dbReference>
<keyword evidence="11" id="KW-0472">Membrane</keyword>
<dbReference type="GeneID" id="78178436"/>
<evidence type="ECO:0000259" key="16">
    <source>
        <dbReference type="Pfam" id="PF02563"/>
    </source>
</evidence>
<keyword evidence="19" id="KW-1185">Reference proteome</keyword>
<evidence type="ECO:0000256" key="9">
    <source>
        <dbReference type="ARBA" id="ARBA00023065"/>
    </source>
</evidence>
<evidence type="ECO:0000256" key="12">
    <source>
        <dbReference type="ARBA" id="ARBA00023139"/>
    </source>
</evidence>
<keyword evidence="10" id="KW-0626">Porin</keyword>
<dbReference type="PANTHER" id="PTHR33619">
    <property type="entry name" value="POLYSACCHARIDE EXPORT PROTEIN GFCE-RELATED"/>
    <property type="match status" value="1"/>
</dbReference>
<evidence type="ECO:0000256" key="14">
    <source>
        <dbReference type="ARBA" id="ARBA00023288"/>
    </source>
</evidence>
<dbReference type="Pfam" id="PF22461">
    <property type="entry name" value="SLBB_2"/>
    <property type="match status" value="1"/>
</dbReference>
<keyword evidence="5" id="KW-0762">Sugar transport</keyword>
<evidence type="ECO:0000256" key="7">
    <source>
        <dbReference type="ARBA" id="ARBA00022729"/>
    </source>
</evidence>
<organism evidence="18 19">
    <name type="scientific">Alistipes intestinihominis</name>
    <dbReference type="NCBI Taxonomy" id="3133172"/>
    <lineage>
        <taxon>Bacteria</taxon>
        <taxon>Pseudomonadati</taxon>
        <taxon>Bacteroidota</taxon>
        <taxon>Bacteroidia</taxon>
        <taxon>Bacteroidales</taxon>
        <taxon>Rikenellaceae</taxon>
        <taxon>Alistipes</taxon>
    </lineage>
</organism>
<comment type="similarity">
    <text evidence="2">Belongs to the BexD/CtrA/VexA family.</text>
</comment>
<evidence type="ECO:0000313" key="18">
    <source>
        <dbReference type="EMBL" id="MEQ2546093.1"/>
    </source>
</evidence>
<evidence type="ECO:0000256" key="5">
    <source>
        <dbReference type="ARBA" id="ARBA00022597"/>
    </source>
</evidence>
<feature type="domain" description="SLBB" evidence="17">
    <location>
        <begin position="147"/>
        <end position="226"/>
    </location>
</feature>
<gene>
    <name evidence="18" type="ORF">WMO46_14185</name>
</gene>
<dbReference type="InterPro" id="IPR003715">
    <property type="entry name" value="Poly_export_N"/>
</dbReference>
<name>A0ABV1H181_9BACT</name>
<evidence type="ECO:0000256" key="2">
    <source>
        <dbReference type="ARBA" id="ARBA00009450"/>
    </source>
</evidence>
<dbReference type="RefSeq" id="WP_026076417.1">
    <property type="nucleotide sequence ID" value="NZ_JBBMFL010000021.1"/>
</dbReference>
<comment type="caution">
    <text evidence="18">The sequence shown here is derived from an EMBL/GenBank/DDBJ whole genome shotgun (WGS) entry which is preliminary data.</text>
</comment>